<evidence type="ECO:0000256" key="10">
    <source>
        <dbReference type="ARBA" id="ARBA00022984"/>
    </source>
</evidence>
<dbReference type="InterPro" id="IPR000291">
    <property type="entry name" value="D-Ala_lig_Van_CS"/>
</dbReference>
<dbReference type="SUPFAM" id="SSF56059">
    <property type="entry name" value="Glutathione synthetase ATP-binding domain-like"/>
    <property type="match status" value="1"/>
</dbReference>
<dbReference type="GO" id="GO:0008360">
    <property type="term" value="P:regulation of cell shape"/>
    <property type="evidence" value="ECO:0007669"/>
    <property type="project" value="UniProtKB-KW"/>
</dbReference>
<evidence type="ECO:0000313" key="17">
    <source>
        <dbReference type="Proteomes" id="UP000824081"/>
    </source>
</evidence>
<dbReference type="PROSITE" id="PS00844">
    <property type="entry name" value="DALA_DALA_LIGASE_2"/>
    <property type="match status" value="1"/>
</dbReference>
<comment type="cofactor">
    <cofactor evidence="2">
        <name>Mg(2+)</name>
        <dbReference type="ChEBI" id="CHEBI:18420"/>
    </cofactor>
</comment>
<gene>
    <name evidence="13" type="primary">ddl</name>
    <name evidence="16" type="ORF">IAC57_03645</name>
</gene>
<dbReference type="PANTHER" id="PTHR23132:SF25">
    <property type="entry name" value="D-ALANINE--D-ALANINE LIGASE A"/>
    <property type="match status" value="1"/>
</dbReference>
<keyword evidence="4 13" id="KW-0436">Ligase</keyword>
<sequence length="381" mass="41573">MRKIVIFFGGKSSENEISVLTGVFVLNLIDREKYIPVPVYLHTDGGMYTSGKMSDLNTFRKGGVSGFQRVFFDGGGMYAFTPGKPKIKLLGKPDGALNCCHGGLGEGGGISALMQMNGIPLASPDLTASAVFLDKTMTKLIAKALNIPTAEYIRVNERDYARRGRFLLKNIATRLKYPVVVKPANLGSSIGVVLAGTEEEAEKAIEAGFRLDDRVLIEKYIRGKRDVNCAAYALNGEIYVSEPEEAASGERIYSFADKYLKQDPVASCGKECRSRPGLIVSEETREKIRSYTRTLYKRMNLKGIVRMDFLLSDEGVYLGEVNTVPGSLAYYLFCERVSDAKNLFSDLIDDAISSAAAGEKQVISTGILQTVSVAAKGGMRL</sequence>
<keyword evidence="6 14" id="KW-0547">Nucleotide-binding</keyword>
<dbReference type="AlphaFoldDB" id="A0A9D1MF82"/>
<dbReference type="GO" id="GO:0005524">
    <property type="term" value="F:ATP binding"/>
    <property type="evidence" value="ECO:0007669"/>
    <property type="project" value="UniProtKB-UniRule"/>
</dbReference>
<dbReference type="Proteomes" id="UP000824081">
    <property type="component" value="Unassembled WGS sequence"/>
</dbReference>
<keyword evidence="7 14" id="KW-0067">ATP-binding</keyword>
<dbReference type="HAMAP" id="MF_00047">
    <property type="entry name" value="Dala_Dala_lig"/>
    <property type="match status" value="1"/>
</dbReference>
<evidence type="ECO:0000256" key="7">
    <source>
        <dbReference type="ARBA" id="ARBA00022840"/>
    </source>
</evidence>
<reference evidence="16" key="1">
    <citation type="submission" date="2020-10" db="EMBL/GenBank/DDBJ databases">
        <authorList>
            <person name="Gilroy R."/>
        </authorList>
    </citation>
    <scope>NUCLEOTIDE SEQUENCE</scope>
    <source>
        <strain evidence="16">11687</strain>
    </source>
</reference>
<protein>
    <recommendedName>
        <fullName evidence="13">D-alanine--D-alanine ligase</fullName>
        <ecNumber evidence="13">6.3.2.4</ecNumber>
    </recommendedName>
    <alternativeName>
        <fullName evidence="13">D-Ala-D-Ala ligase</fullName>
    </alternativeName>
    <alternativeName>
        <fullName evidence="13">D-alanylalanine synthetase</fullName>
    </alternativeName>
</protein>
<dbReference type="Pfam" id="PF01820">
    <property type="entry name" value="Dala_Dala_lig_N"/>
    <property type="match status" value="1"/>
</dbReference>
<dbReference type="PANTHER" id="PTHR23132">
    <property type="entry name" value="D-ALANINE--D-ALANINE LIGASE"/>
    <property type="match status" value="1"/>
</dbReference>
<dbReference type="GO" id="GO:0008716">
    <property type="term" value="F:D-alanine-D-alanine ligase activity"/>
    <property type="evidence" value="ECO:0007669"/>
    <property type="project" value="UniProtKB-UniRule"/>
</dbReference>
<feature type="domain" description="ATP-grasp" evidence="15">
    <location>
        <begin position="139"/>
        <end position="352"/>
    </location>
</feature>
<evidence type="ECO:0000256" key="11">
    <source>
        <dbReference type="ARBA" id="ARBA00023211"/>
    </source>
</evidence>
<evidence type="ECO:0000313" key="16">
    <source>
        <dbReference type="EMBL" id="HIU59177.1"/>
    </source>
</evidence>
<keyword evidence="5" id="KW-0479">Metal-binding</keyword>
<keyword evidence="13" id="KW-0963">Cytoplasm</keyword>
<organism evidence="16 17">
    <name type="scientific">Candidatus Scatosoma pullistercoris</name>
    <dbReference type="NCBI Taxonomy" id="2840934"/>
    <lineage>
        <taxon>Bacteria</taxon>
        <taxon>Bacillati</taxon>
        <taxon>Bacillota</taxon>
        <taxon>Clostridia</taxon>
        <taxon>Candidatus Scatosoma</taxon>
    </lineage>
</organism>
<dbReference type="EC" id="6.3.2.4" evidence="13"/>
<comment type="cofactor">
    <cofactor evidence="1">
        <name>Mn(2+)</name>
        <dbReference type="ChEBI" id="CHEBI:29035"/>
    </cofactor>
</comment>
<evidence type="ECO:0000256" key="12">
    <source>
        <dbReference type="ARBA" id="ARBA00023316"/>
    </source>
</evidence>
<dbReference type="PROSITE" id="PS50975">
    <property type="entry name" value="ATP_GRASP"/>
    <property type="match status" value="1"/>
</dbReference>
<comment type="subcellular location">
    <subcellularLocation>
        <location evidence="13">Cytoplasm</location>
    </subcellularLocation>
</comment>
<dbReference type="Gene3D" id="3.30.470.20">
    <property type="entry name" value="ATP-grasp fold, B domain"/>
    <property type="match status" value="1"/>
</dbReference>
<name>A0A9D1MF82_9FIRM</name>
<reference evidence="16" key="2">
    <citation type="journal article" date="2021" name="PeerJ">
        <title>Extensive microbial diversity within the chicken gut microbiome revealed by metagenomics and culture.</title>
        <authorList>
            <person name="Gilroy R."/>
            <person name="Ravi A."/>
            <person name="Getino M."/>
            <person name="Pursley I."/>
            <person name="Horton D.L."/>
            <person name="Alikhan N.F."/>
            <person name="Baker D."/>
            <person name="Gharbi K."/>
            <person name="Hall N."/>
            <person name="Watson M."/>
            <person name="Adriaenssens E.M."/>
            <person name="Foster-Nyarko E."/>
            <person name="Jarju S."/>
            <person name="Secka A."/>
            <person name="Antonio M."/>
            <person name="Oren A."/>
            <person name="Chaudhuri R.R."/>
            <person name="La Ragione R."/>
            <person name="Hildebrand F."/>
            <person name="Pallen M.J."/>
        </authorList>
    </citation>
    <scope>NUCLEOTIDE SEQUENCE</scope>
    <source>
        <strain evidence="16">11687</strain>
    </source>
</reference>
<dbReference type="InterPro" id="IPR016185">
    <property type="entry name" value="PreATP-grasp_dom_sf"/>
</dbReference>
<dbReference type="Pfam" id="PF07478">
    <property type="entry name" value="Dala_Dala_lig_C"/>
    <property type="match status" value="1"/>
</dbReference>
<evidence type="ECO:0000256" key="3">
    <source>
        <dbReference type="ARBA" id="ARBA00010871"/>
    </source>
</evidence>
<dbReference type="GO" id="GO:0009252">
    <property type="term" value="P:peptidoglycan biosynthetic process"/>
    <property type="evidence" value="ECO:0007669"/>
    <property type="project" value="UniProtKB-UniRule"/>
</dbReference>
<keyword evidence="12 13" id="KW-0961">Cell wall biogenesis/degradation</keyword>
<comment type="catalytic activity">
    <reaction evidence="13">
        <text>2 D-alanine + ATP = D-alanyl-D-alanine + ADP + phosphate + H(+)</text>
        <dbReference type="Rhea" id="RHEA:11224"/>
        <dbReference type="ChEBI" id="CHEBI:15378"/>
        <dbReference type="ChEBI" id="CHEBI:30616"/>
        <dbReference type="ChEBI" id="CHEBI:43474"/>
        <dbReference type="ChEBI" id="CHEBI:57416"/>
        <dbReference type="ChEBI" id="CHEBI:57822"/>
        <dbReference type="ChEBI" id="CHEBI:456216"/>
        <dbReference type="EC" id="6.3.2.4"/>
    </reaction>
</comment>
<keyword evidence="10 13" id="KW-0573">Peptidoglycan synthesis</keyword>
<comment type="pathway">
    <text evidence="13">Cell wall biogenesis; peptidoglycan biosynthesis.</text>
</comment>
<dbReference type="InterPro" id="IPR011127">
    <property type="entry name" value="Dala_Dala_lig_N"/>
</dbReference>
<comment type="similarity">
    <text evidence="3 13">Belongs to the D-alanine--D-alanine ligase family.</text>
</comment>
<evidence type="ECO:0000256" key="6">
    <source>
        <dbReference type="ARBA" id="ARBA00022741"/>
    </source>
</evidence>
<comment type="caution">
    <text evidence="16">The sequence shown here is derived from an EMBL/GenBank/DDBJ whole genome shotgun (WGS) entry which is preliminary data.</text>
</comment>
<evidence type="ECO:0000256" key="2">
    <source>
        <dbReference type="ARBA" id="ARBA00001946"/>
    </source>
</evidence>
<dbReference type="GO" id="GO:0005829">
    <property type="term" value="C:cytosol"/>
    <property type="evidence" value="ECO:0007669"/>
    <property type="project" value="TreeGrafter"/>
</dbReference>
<comment type="function">
    <text evidence="13">Cell wall formation.</text>
</comment>
<dbReference type="Gene3D" id="3.40.50.20">
    <property type="match status" value="1"/>
</dbReference>
<dbReference type="Gene3D" id="3.30.1490.20">
    <property type="entry name" value="ATP-grasp fold, A domain"/>
    <property type="match status" value="1"/>
</dbReference>
<evidence type="ECO:0000259" key="15">
    <source>
        <dbReference type="PROSITE" id="PS50975"/>
    </source>
</evidence>
<evidence type="ECO:0000256" key="5">
    <source>
        <dbReference type="ARBA" id="ARBA00022723"/>
    </source>
</evidence>
<evidence type="ECO:0000256" key="8">
    <source>
        <dbReference type="ARBA" id="ARBA00022842"/>
    </source>
</evidence>
<keyword evidence="8" id="KW-0460">Magnesium</keyword>
<keyword evidence="11" id="KW-0464">Manganese</keyword>
<evidence type="ECO:0000256" key="4">
    <source>
        <dbReference type="ARBA" id="ARBA00022598"/>
    </source>
</evidence>
<accession>A0A9D1MF82</accession>
<dbReference type="InterPro" id="IPR013815">
    <property type="entry name" value="ATP_grasp_subdomain_1"/>
</dbReference>
<dbReference type="SUPFAM" id="SSF52440">
    <property type="entry name" value="PreATP-grasp domain"/>
    <property type="match status" value="1"/>
</dbReference>
<proteinExistence type="inferred from homology"/>
<dbReference type="InterPro" id="IPR011095">
    <property type="entry name" value="Dala_Dala_lig_C"/>
</dbReference>
<evidence type="ECO:0000256" key="14">
    <source>
        <dbReference type="PROSITE-ProRule" id="PRU00409"/>
    </source>
</evidence>
<keyword evidence="9 13" id="KW-0133">Cell shape</keyword>
<dbReference type="GO" id="GO:0046872">
    <property type="term" value="F:metal ion binding"/>
    <property type="evidence" value="ECO:0007669"/>
    <property type="project" value="UniProtKB-KW"/>
</dbReference>
<evidence type="ECO:0000256" key="13">
    <source>
        <dbReference type="HAMAP-Rule" id="MF_00047"/>
    </source>
</evidence>
<dbReference type="EMBL" id="DVMZ01000098">
    <property type="protein sequence ID" value="HIU59177.1"/>
    <property type="molecule type" value="Genomic_DNA"/>
</dbReference>
<dbReference type="InterPro" id="IPR011761">
    <property type="entry name" value="ATP-grasp"/>
</dbReference>
<evidence type="ECO:0000256" key="9">
    <source>
        <dbReference type="ARBA" id="ARBA00022960"/>
    </source>
</evidence>
<evidence type="ECO:0000256" key="1">
    <source>
        <dbReference type="ARBA" id="ARBA00001936"/>
    </source>
</evidence>
<dbReference type="InterPro" id="IPR005905">
    <property type="entry name" value="D_ala_D_ala"/>
</dbReference>
<dbReference type="GO" id="GO:0071555">
    <property type="term" value="P:cell wall organization"/>
    <property type="evidence" value="ECO:0007669"/>
    <property type="project" value="UniProtKB-KW"/>
</dbReference>